<dbReference type="AlphaFoldDB" id="A0A382ENY6"/>
<proteinExistence type="predicted"/>
<reference evidence="1" key="1">
    <citation type="submission" date="2018-05" db="EMBL/GenBank/DDBJ databases">
        <authorList>
            <person name="Lanie J.A."/>
            <person name="Ng W.-L."/>
            <person name="Kazmierczak K.M."/>
            <person name="Andrzejewski T.M."/>
            <person name="Davidsen T.M."/>
            <person name="Wayne K.J."/>
            <person name="Tettelin H."/>
            <person name="Glass J.I."/>
            <person name="Rusch D."/>
            <person name="Podicherti R."/>
            <person name="Tsui H.-C.T."/>
            <person name="Winkler M.E."/>
        </authorList>
    </citation>
    <scope>NUCLEOTIDE SEQUENCE</scope>
</reference>
<sequence length="48" mass="5368">MVSVFGSLFNDLEVQKRDSNDKVLAKIKVPLAYAPRSKVLARMGEQMS</sequence>
<dbReference type="InterPro" id="IPR038553">
    <property type="entry name" value="T4-gp15_tss_sf"/>
</dbReference>
<protein>
    <submittedName>
        <fullName evidence="1">Uncharacterized protein</fullName>
    </submittedName>
</protein>
<name>A0A382ENY6_9ZZZZ</name>
<dbReference type="Gene3D" id="3.30.2000.40">
    <property type="entry name" value="Myoviridae tail sheath stabiliser"/>
    <property type="match status" value="1"/>
</dbReference>
<dbReference type="Pfam" id="PF16724">
    <property type="entry name" value="T4-gp15_tss"/>
    <property type="match status" value="1"/>
</dbReference>
<gene>
    <name evidence="1" type="ORF">METZ01_LOCUS204431</name>
</gene>
<accession>A0A382ENY6</accession>
<dbReference type="InterPro" id="IPR031997">
    <property type="entry name" value="T4-gp15_tss"/>
</dbReference>
<feature type="non-terminal residue" evidence="1">
    <location>
        <position position="48"/>
    </location>
</feature>
<dbReference type="EMBL" id="UINC01045159">
    <property type="protein sequence ID" value="SVB51577.1"/>
    <property type="molecule type" value="Genomic_DNA"/>
</dbReference>
<evidence type="ECO:0000313" key="1">
    <source>
        <dbReference type="EMBL" id="SVB51577.1"/>
    </source>
</evidence>
<organism evidence="1">
    <name type="scientific">marine metagenome</name>
    <dbReference type="NCBI Taxonomy" id="408172"/>
    <lineage>
        <taxon>unclassified sequences</taxon>
        <taxon>metagenomes</taxon>
        <taxon>ecological metagenomes</taxon>
    </lineage>
</organism>